<reference evidence="1" key="2">
    <citation type="journal article" date="2015" name="Data Brief">
        <title>Shoot transcriptome of the giant reed, Arundo donax.</title>
        <authorList>
            <person name="Barrero R.A."/>
            <person name="Guerrero F.D."/>
            <person name="Moolhuijzen P."/>
            <person name="Goolsby J.A."/>
            <person name="Tidwell J."/>
            <person name="Bellgard S.E."/>
            <person name="Bellgard M.I."/>
        </authorList>
    </citation>
    <scope>NUCLEOTIDE SEQUENCE</scope>
    <source>
        <tissue evidence="1">Shoot tissue taken approximately 20 cm above the soil surface</tissue>
    </source>
</reference>
<dbReference type="AlphaFoldDB" id="A0A0A9A895"/>
<dbReference type="EMBL" id="GBRH01254618">
    <property type="protein sequence ID" value="JAD43277.1"/>
    <property type="molecule type" value="Transcribed_RNA"/>
</dbReference>
<protein>
    <submittedName>
        <fullName evidence="1">Uncharacterized protein</fullName>
    </submittedName>
</protein>
<reference evidence="1" key="1">
    <citation type="submission" date="2014-09" db="EMBL/GenBank/DDBJ databases">
        <authorList>
            <person name="Magalhaes I.L.F."/>
            <person name="Oliveira U."/>
            <person name="Santos F.R."/>
            <person name="Vidigal T.H.D.A."/>
            <person name="Brescovit A.D."/>
            <person name="Santos A.J."/>
        </authorList>
    </citation>
    <scope>NUCLEOTIDE SEQUENCE</scope>
    <source>
        <tissue evidence="1">Shoot tissue taken approximately 20 cm above the soil surface</tissue>
    </source>
</reference>
<name>A0A0A9A895_ARUDO</name>
<sequence length="94" mass="10637">MQYTTLLESCINFGSTSPPKKRITTQGGVPKIKNIRIVGGKCKYLVQIYVLPNSNPPFSVYRYTQEANNYVVNLISILSESTDINHKLNCRQEV</sequence>
<accession>A0A0A9A895</accession>
<proteinExistence type="predicted"/>
<organism evidence="1">
    <name type="scientific">Arundo donax</name>
    <name type="common">Giant reed</name>
    <name type="synonym">Donax arundinaceus</name>
    <dbReference type="NCBI Taxonomy" id="35708"/>
    <lineage>
        <taxon>Eukaryota</taxon>
        <taxon>Viridiplantae</taxon>
        <taxon>Streptophyta</taxon>
        <taxon>Embryophyta</taxon>
        <taxon>Tracheophyta</taxon>
        <taxon>Spermatophyta</taxon>
        <taxon>Magnoliopsida</taxon>
        <taxon>Liliopsida</taxon>
        <taxon>Poales</taxon>
        <taxon>Poaceae</taxon>
        <taxon>PACMAD clade</taxon>
        <taxon>Arundinoideae</taxon>
        <taxon>Arundineae</taxon>
        <taxon>Arundo</taxon>
    </lineage>
</organism>
<evidence type="ECO:0000313" key="1">
    <source>
        <dbReference type="EMBL" id="JAD43277.1"/>
    </source>
</evidence>